<feature type="compositionally biased region" description="Pro residues" evidence="4">
    <location>
        <begin position="56"/>
        <end position="71"/>
    </location>
</feature>
<dbReference type="Ensembl" id="ENSCJPT00005023970.1">
    <property type="protein sequence ID" value="ENSCJPP00005017165.1"/>
    <property type="gene ID" value="ENSCJPG00005014038.1"/>
</dbReference>
<dbReference type="AlphaFoldDB" id="A0A8C2TTH4"/>
<dbReference type="InterPro" id="IPR013216">
    <property type="entry name" value="Methyltransf_11"/>
</dbReference>
<dbReference type="InterPro" id="IPR051052">
    <property type="entry name" value="Diverse_substrate_MTase"/>
</dbReference>
<evidence type="ECO:0000256" key="3">
    <source>
        <dbReference type="ARBA" id="ARBA00022679"/>
    </source>
</evidence>
<evidence type="ECO:0000313" key="6">
    <source>
        <dbReference type="Ensembl" id="ENSCJPP00005017165.1"/>
    </source>
</evidence>
<feature type="compositionally biased region" description="Basic and acidic residues" evidence="4">
    <location>
        <begin position="153"/>
        <end position="165"/>
    </location>
</feature>
<dbReference type="FunFam" id="3.40.50.150:FF:000370">
    <property type="entry name" value="Si:ch211-93g23.2"/>
    <property type="match status" value="1"/>
</dbReference>
<evidence type="ECO:0000259" key="5">
    <source>
        <dbReference type="Pfam" id="PF08241"/>
    </source>
</evidence>
<dbReference type="Proteomes" id="UP000694412">
    <property type="component" value="Chromosome 7"/>
</dbReference>
<evidence type="ECO:0000313" key="7">
    <source>
        <dbReference type="Proteomes" id="UP000694412"/>
    </source>
</evidence>
<dbReference type="GeneTree" id="ENSGT00940000163794"/>
<dbReference type="InterPro" id="IPR029063">
    <property type="entry name" value="SAM-dependent_MTases_sf"/>
</dbReference>
<feature type="region of interest" description="Disordered" evidence="4">
    <location>
        <begin position="31"/>
        <end position="118"/>
    </location>
</feature>
<dbReference type="PANTHER" id="PTHR44942:SF4">
    <property type="entry name" value="METHYLTRANSFERASE TYPE 11 DOMAIN-CONTAINING PROTEIN"/>
    <property type="match status" value="1"/>
</dbReference>
<comment type="similarity">
    <text evidence="1">Belongs to the methyltransferase superfamily.</text>
</comment>
<reference evidence="6" key="3">
    <citation type="submission" date="2025-09" db="UniProtKB">
        <authorList>
            <consortium name="Ensembl"/>
        </authorList>
    </citation>
    <scope>IDENTIFICATION</scope>
</reference>
<keyword evidence="7" id="KW-1185">Reference proteome</keyword>
<accession>A0A8C2TTH4</accession>
<name>A0A8C2TTH4_COTJA</name>
<keyword evidence="2" id="KW-0489">Methyltransferase</keyword>
<dbReference type="GO" id="GO:0032259">
    <property type="term" value="P:methylation"/>
    <property type="evidence" value="ECO:0007669"/>
    <property type="project" value="UniProtKB-KW"/>
</dbReference>
<dbReference type="PANTHER" id="PTHR44942">
    <property type="entry name" value="METHYLTRANSF_11 DOMAIN-CONTAINING PROTEIN"/>
    <property type="match status" value="1"/>
</dbReference>
<dbReference type="SUPFAM" id="SSF53335">
    <property type="entry name" value="S-adenosyl-L-methionine-dependent methyltransferases"/>
    <property type="match status" value="1"/>
</dbReference>
<sequence length="442" mass="47945">MGSPGAGMGWGQGHSPEQRLLLRGCRFPAAAAAAAAERAQPGAQPHGRSTAGLCPSPCPSLVPPAAPPGSPVPSAAAGHRARPPGPRTAPARRARAEEGRARSYFSPSSSFRGDADSLPSPSGELWPLGCSGVKLCARTLQQQCRTHTGTRSGYEERTSARRRQDGPCAPSMAAQMFEGTQHAAVYLKYRFAPGKELKDIILNYLQEKAPSCTQLAVDVGCGSGQGTAFLAERFEKVVGTDISHAQIQEAKAAPSPPNISYLVCPAEELPFEDASVDLLASFTAAHWFDIEKFMNEAKRVLRPGGCVAISTYTTDMSLHYGDCSEKLTQIFREAWGHLLKYSHSRVKHVLEDYKEIFEALPFPDKKRITNIYDKIPMTVAGVVGYLESASPYQVFIKNDPEAAKTLLPEMEKRLLETMGAPSRDTPLEFWVRHVCILGHKEA</sequence>
<protein>
    <submittedName>
        <fullName evidence="6">Putative methyltransferase DDB_G0268948</fullName>
    </submittedName>
</protein>
<evidence type="ECO:0000256" key="2">
    <source>
        <dbReference type="ARBA" id="ARBA00022603"/>
    </source>
</evidence>
<evidence type="ECO:0000256" key="4">
    <source>
        <dbReference type="SAM" id="MobiDB-lite"/>
    </source>
</evidence>
<feature type="region of interest" description="Disordered" evidence="4">
    <location>
        <begin position="146"/>
        <end position="169"/>
    </location>
</feature>
<dbReference type="GO" id="GO:0008757">
    <property type="term" value="F:S-adenosylmethionine-dependent methyltransferase activity"/>
    <property type="evidence" value="ECO:0007669"/>
    <property type="project" value="InterPro"/>
</dbReference>
<reference evidence="6" key="2">
    <citation type="submission" date="2025-08" db="UniProtKB">
        <authorList>
            <consortium name="Ensembl"/>
        </authorList>
    </citation>
    <scope>IDENTIFICATION</scope>
</reference>
<feature type="domain" description="Methyltransferase type 11" evidence="5">
    <location>
        <begin position="217"/>
        <end position="308"/>
    </location>
</feature>
<proteinExistence type="inferred from homology"/>
<keyword evidence="3" id="KW-0808">Transferase</keyword>
<dbReference type="CDD" id="cd02440">
    <property type="entry name" value="AdoMet_MTases"/>
    <property type="match status" value="1"/>
</dbReference>
<organism evidence="6 7">
    <name type="scientific">Coturnix japonica</name>
    <name type="common">Japanese quail</name>
    <name type="synonym">Coturnix coturnix japonica</name>
    <dbReference type="NCBI Taxonomy" id="93934"/>
    <lineage>
        <taxon>Eukaryota</taxon>
        <taxon>Metazoa</taxon>
        <taxon>Chordata</taxon>
        <taxon>Craniata</taxon>
        <taxon>Vertebrata</taxon>
        <taxon>Euteleostomi</taxon>
        <taxon>Archelosauria</taxon>
        <taxon>Archosauria</taxon>
        <taxon>Dinosauria</taxon>
        <taxon>Saurischia</taxon>
        <taxon>Theropoda</taxon>
        <taxon>Coelurosauria</taxon>
        <taxon>Aves</taxon>
        <taxon>Neognathae</taxon>
        <taxon>Galloanserae</taxon>
        <taxon>Galliformes</taxon>
        <taxon>Phasianidae</taxon>
        <taxon>Perdicinae</taxon>
        <taxon>Coturnix</taxon>
    </lineage>
</organism>
<evidence type="ECO:0000256" key="1">
    <source>
        <dbReference type="ARBA" id="ARBA00008361"/>
    </source>
</evidence>
<dbReference type="Pfam" id="PF08241">
    <property type="entry name" value="Methyltransf_11"/>
    <property type="match status" value="1"/>
</dbReference>
<dbReference type="Gene3D" id="3.40.50.150">
    <property type="entry name" value="Vaccinia Virus protein VP39"/>
    <property type="match status" value="1"/>
</dbReference>
<reference evidence="6" key="1">
    <citation type="submission" date="2015-11" db="EMBL/GenBank/DDBJ databases">
        <authorList>
            <consortium name="International Coturnix japonica Genome Analysis Consortium"/>
            <person name="Warren W."/>
            <person name="Burt D.W."/>
            <person name="Antin P.B."/>
            <person name="Lanford R."/>
            <person name="Gros J."/>
            <person name="Wilson R.K."/>
        </authorList>
    </citation>
    <scope>NUCLEOTIDE SEQUENCE [LARGE SCALE GENOMIC DNA]</scope>
</reference>
<gene>
    <name evidence="6" type="primary">LOC107316486</name>
</gene>